<comment type="caution">
    <text evidence="1">The sequence shown here is derived from an EMBL/GenBank/DDBJ whole genome shotgun (WGS) entry which is preliminary data.</text>
</comment>
<protein>
    <submittedName>
        <fullName evidence="1">Uncharacterized protein</fullName>
    </submittedName>
</protein>
<dbReference type="AlphaFoldDB" id="X0XEU4"/>
<organism evidence="1">
    <name type="scientific">marine sediment metagenome</name>
    <dbReference type="NCBI Taxonomy" id="412755"/>
    <lineage>
        <taxon>unclassified sequences</taxon>
        <taxon>metagenomes</taxon>
        <taxon>ecological metagenomes</taxon>
    </lineage>
</organism>
<dbReference type="EMBL" id="BARS01041145">
    <property type="protein sequence ID" value="GAG41719.1"/>
    <property type="molecule type" value="Genomic_DNA"/>
</dbReference>
<feature type="non-terminal residue" evidence="1">
    <location>
        <position position="253"/>
    </location>
</feature>
<feature type="non-terminal residue" evidence="1">
    <location>
        <position position="1"/>
    </location>
</feature>
<sequence>TQRLLLQNMASYKRAQDAAAKALLEQSKKATKEITKGIKDVLKTELGGPGGQASKETQEVKKAADKQVKSAEKVTSSVDALGSKVDSLITVIDRDVKGRPRYAPGTIAPGVSHRTTEVDKRSKEIADSANAVAKSLKELENFLVSEAKKSRGFETGKLQFKAKPGEKEPGLVRGPQGKDFRLEIVNLDKLYKAIEKLDKGLVKQLPARGKVTPEIASTLVKEFDKRLQERATKDAPDVEDMAAAVAKVLQRQS</sequence>
<gene>
    <name evidence="1" type="ORF">S01H1_62623</name>
</gene>
<accession>X0XEU4</accession>
<name>X0XEU4_9ZZZZ</name>
<proteinExistence type="predicted"/>
<reference evidence="1" key="1">
    <citation type="journal article" date="2014" name="Front. Microbiol.">
        <title>High frequency of phylogenetically diverse reductive dehalogenase-homologous genes in deep subseafloor sedimentary metagenomes.</title>
        <authorList>
            <person name="Kawai M."/>
            <person name="Futagami T."/>
            <person name="Toyoda A."/>
            <person name="Takaki Y."/>
            <person name="Nishi S."/>
            <person name="Hori S."/>
            <person name="Arai W."/>
            <person name="Tsubouchi T."/>
            <person name="Morono Y."/>
            <person name="Uchiyama I."/>
            <person name="Ito T."/>
            <person name="Fujiyama A."/>
            <person name="Inagaki F."/>
            <person name="Takami H."/>
        </authorList>
    </citation>
    <scope>NUCLEOTIDE SEQUENCE</scope>
    <source>
        <strain evidence="1">Expedition CK06-06</strain>
    </source>
</reference>
<dbReference type="Gene3D" id="1.10.287.950">
    <property type="entry name" value="Methyl-accepting chemotaxis protein"/>
    <property type="match status" value="1"/>
</dbReference>
<evidence type="ECO:0000313" key="1">
    <source>
        <dbReference type="EMBL" id="GAG41719.1"/>
    </source>
</evidence>